<accession>A0A8J5M2G5</accession>
<gene>
    <name evidence="1" type="ORF">JG688_00011848</name>
</gene>
<comment type="caution">
    <text evidence="1">The sequence shown here is derived from an EMBL/GenBank/DDBJ whole genome shotgun (WGS) entry which is preliminary data.</text>
</comment>
<proteinExistence type="predicted"/>
<dbReference type="Proteomes" id="UP000709295">
    <property type="component" value="Unassembled WGS sequence"/>
</dbReference>
<protein>
    <submittedName>
        <fullName evidence="1">Uncharacterized protein</fullName>
    </submittedName>
</protein>
<sequence>LTDGDREIVQSLREAGKSVRAISRQGKRSRDTVERARCYGVVLPTQDVSLSSRRGSTDGCFARRPQETSRYRSPMPTATALARCERSGAWWLALIGSCTQRWITRSL</sequence>
<organism evidence="1 2">
    <name type="scientific">Phytophthora aleatoria</name>
    <dbReference type="NCBI Taxonomy" id="2496075"/>
    <lineage>
        <taxon>Eukaryota</taxon>
        <taxon>Sar</taxon>
        <taxon>Stramenopiles</taxon>
        <taxon>Oomycota</taxon>
        <taxon>Peronosporomycetes</taxon>
        <taxon>Peronosporales</taxon>
        <taxon>Peronosporaceae</taxon>
        <taxon>Phytophthora</taxon>
    </lineage>
</organism>
<dbReference type="AlphaFoldDB" id="A0A8J5M2G5"/>
<dbReference type="EMBL" id="JAENGY010000865">
    <property type="protein sequence ID" value="KAG6955520.1"/>
    <property type="molecule type" value="Genomic_DNA"/>
</dbReference>
<reference evidence="1" key="1">
    <citation type="submission" date="2021-01" db="EMBL/GenBank/DDBJ databases">
        <title>Phytophthora aleatoria, a newly-described species from Pinus radiata is distinct from Phytophthora cactorum isolates based on comparative genomics.</title>
        <authorList>
            <person name="Mcdougal R."/>
            <person name="Panda P."/>
            <person name="Williams N."/>
            <person name="Studholme D.J."/>
        </authorList>
    </citation>
    <scope>NUCLEOTIDE SEQUENCE</scope>
    <source>
        <strain evidence="1">NZFS 4037</strain>
    </source>
</reference>
<evidence type="ECO:0000313" key="2">
    <source>
        <dbReference type="Proteomes" id="UP000709295"/>
    </source>
</evidence>
<evidence type="ECO:0000313" key="1">
    <source>
        <dbReference type="EMBL" id="KAG6955520.1"/>
    </source>
</evidence>
<feature type="non-terminal residue" evidence="1">
    <location>
        <position position="1"/>
    </location>
</feature>
<name>A0A8J5M2G5_9STRA</name>
<keyword evidence="2" id="KW-1185">Reference proteome</keyword>